<dbReference type="Proteomes" id="UP000648187">
    <property type="component" value="Unassembled WGS sequence"/>
</dbReference>
<evidence type="ECO:0000313" key="4">
    <source>
        <dbReference type="Proteomes" id="UP000648187"/>
    </source>
</evidence>
<sequence>MIGLNKYNVPVSIILIFLFVSTVLSQEKFYDRRYDYYEIDTLIQNPRLLKKYLDCFLGKGPCTPIGRVFRQILPEAVQTACKKCTPSQRRLARKTFNAFKGYFPETHEELRKKLDPKNKYYEAFEKAISSA</sequence>
<dbReference type="SUPFAM" id="SSF100910">
    <property type="entry name" value="Chemosensory protein Csp2"/>
    <property type="match status" value="1"/>
</dbReference>
<evidence type="ECO:0000313" key="2">
    <source>
        <dbReference type="EMBL" id="AKT26482.1"/>
    </source>
</evidence>
<reference evidence="3" key="2">
    <citation type="submission" date="2020-08" db="EMBL/GenBank/DDBJ databases">
        <title>Spodoptera exigua strain:BAW_Kor-Di-RS1 Genome sequencing and assembly.</title>
        <authorList>
            <person name="Kim J."/>
            <person name="Nam H.Y."/>
            <person name="Kwon M."/>
            <person name="Choi J.H."/>
            <person name="Cho S.R."/>
            <person name="Kim G.-H."/>
        </authorList>
    </citation>
    <scope>NUCLEOTIDE SEQUENCE</scope>
    <source>
        <strain evidence="3">BAW_Kor-Di-RS1</strain>
        <tissue evidence="3">Whole-body</tissue>
    </source>
</reference>
<feature type="chain" id="PRO_5035992534" evidence="1">
    <location>
        <begin position="26"/>
        <end position="131"/>
    </location>
</feature>
<dbReference type="PANTHER" id="PTHR11257">
    <property type="entry name" value="CHEMOSENSORY PROTEIN-RELATED"/>
    <property type="match status" value="1"/>
</dbReference>
<evidence type="ECO:0000256" key="1">
    <source>
        <dbReference type="SAM" id="SignalP"/>
    </source>
</evidence>
<organism evidence="2">
    <name type="scientific">Spodoptera exigua</name>
    <name type="common">Beet armyworm</name>
    <name type="synonym">Noctua fulgens</name>
    <dbReference type="NCBI Taxonomy" id="7107"/>
    <lineage>
        <taxon>Eukaryota</taxon>
        <taxon>Metazoa</taxon>
        <taxon>Ecdysozoa</taxon>
        <taxon>Arthropoda</taxon>
        <taxon>Hexapoda</taxon>
        <taxon>Insecta</taxon>
        <taxon>Pterygota</taxon>
        <taxon>Neoptera</taxon>
        <taxon>Endopterygota</taxon>
        <taxon>Lepidoptera</taxon>
        <taxon>Glossata</taxon>
        <taxon>Ditrysia</taxon>
        <taxon>Noctuoidea</taxon>
        <taxon>Noctuidae</taxon>
        <taxon>Amphipyrinae</taxon>
        <taxon>Spodoptera</taxon>
    </lineage>
</organism>
<reference evidence="2" key="1">
    <citation type="submission" date="2015-01" db="EMBL/GenBank/DDBJ databases">
        <title>Putative chemosensory protein genes from Spodoptera exigua.</title>
        <authorList>
            <person name="Liu N.-Y."/>
            <person name="Dong S.-L."/>
        </authorList>
    </citation>
    <scope>NUCLEOTIDE SEQUENCE</scope>
</reference>
<dbReference type="EMBL" id="KP729024">
    <property type="protein sequence ID" value="AKT26482.1"/>
    <property type="molecule type" value="mRNA"/>
</dbReference>
<dbReference type="InterPro" id="IPR005055">
    <property type="entry name" value="A10/PebIII"/>
</dbReference>
<dbReference type="OrthoDB" id="7182126at2759"/>
<proteinExistence type="evidence at transcript level"/>
<dbReference type="InterPro" id="IPR036682">
    <property type="entry name" value="OS_D_A10/PebIII_sf"/>
</dbReference>
<dbReference type="AlphaFoldDB" id="A0A0K1DDI3"/>
<name>A0A0K1DDI3_SPOEX</name>
<gene>
    <name evidence="2" type="primary">CSP5</name>
    <name evidence="3" type="ORF">HW555_000175</name>
</gene>
<accession>A0A0K1DDI3</accession>
<dbReference type="Pfam" id="PF03392">
    <property type="entry name" value="OS-D"/>
    <property type="match status" value="1"/>
</dbReference>
<evidence type="ECO:0000313" key="3">
    <source>
        <dbReference type="EMBL" id="KAF9424874.1"/>
    </source>
</evidence>
<dbReference type="PANTHER" id="PTHR11257:SF13">
    <property type="entry name" value="GEO07322P1"/>
    <property type="match status" value="1"/>
</dbReference>
<feature type="signal peptide" evidence="1">
    <location>
        <begin position="1"/>
        <end position="25"/>
    </location>
</feature>
<keyword evidence="4" id="KW-1185">Reference proteome</keyword>
<keyword evidence="1" id="KW-0732">Signal</keyword>
<dbReference type="EMBL" id="JACKWZ010000001">
    <property type="protein sequence ID" value="KAF9424874.1"/>
    <property type="molecule type" value="Genomic_DNA"/>
</dbReference>
<dbReference type="Gene3D" id="1.10.2080.10">
    <property type="entry name" value="Insect odorant-binding protein A10/Ejaculatory bulb-specific protein 3"/>
    <property type="match status" value="1"/>
</dbReference>
<protein>
    <submittedName>
        <fullName evidence="2">Chemosensory protein 5</fullName>
    </submittedName>
</protein>